<proteinExistence type="inferred from homology"/>
<dbReference type="GeneID" id="27695358"/>
<comment type="subcellular location">
    <subcellularLocation>
        <location evidence="2 5">Nucleus</location>
    </subcellularLocation>
</comment>
<dbReference type="RefSeq" id="XP_016623707.1">
    <property type="nucleotide sequence ID" value="XM_016760186.1"/>
</dbReference>
<comment type="similarity">
    <text evidence="3 5">Belongs to the IPI1/TEX10 family.</text>
</comment>
<dbReference type="Pfam" id="PF12333">
    <property type="entry name" value="Ipi1_N"/>
    <property type="match status" value="1"/>
</dbReference>
<reference evidence="7" key="1">
    <citation type="submission" date="2015-01" db="EMBL/GenBank/DDBJ databases">
        <title>The Genome Sequence of Cladophialophora bantiana CBS 173.52.</title>
        <authorList>
            <consortium name="The Broad Institute Genomics Platform"/>
            <person name="Cuomo C."/>
            <person name="de Hoog S."/>
            <person name="Gorbushina A."/>
            <person name="Stielow B."/>
            <person name="Teixiera M."/>
            <person name="Abouelleil A."/>
            <person name="Chapman S.B."/>
            <person name="Priest M."/>
            <person name="Young S.K."/>
            <person name="Wortman J."/>
            <person name="Nusbaum C."/>
            <person name="Birren B."/>
        </authorList>
    </citation>
    <scope>NUCLEOTIDE SEQUENCE [LARGE SCALE GENOMIC DNA]</scope>
    <source>
        <strain evidence="7">CBS 173.52</strain>
    </source>
</reference>
<dbReference type="SUPFAM" id="SSF48371">
    <property type="entry name" value="ARM repeat"/>
    <property type="match status" value="1"/>
</dbReference>
<evidence type="ECO:0000256" key="4">
    <source>
        <dbReference type="ARBA" id="ARBA00023242"/>
    </source>
</evidence>
<comment type="function">
    <text evidence="1 5">Component of the RIX1 complex required for processing of ITS2 sequences from 35S pre-rRNA.</text>
</comment>
<evidence type="ECO:0000259" key="6">
    <source>
        <dbReference type="Pfam" id="PF12333"/>
    </source>
</evidence>
<evidence type="ECO:0000256" key="1">
    <source>
        <dbReference type="ARBA" id="ARBA00002355"/>
    </source>
</evidence>
<dbReference type="AlphaFoldDB" id="A0A0D2HUJ0"/>
<dbReference type="GO" id="GO:0006364">
    <property type="term" value="P:rRNA processing"/>
    <property type="evidence" value="ECO:0007669"/>
    <property type="project" value="UniProtKB-UniRule"/>
</dbReference>
<comment type="subunit">
    <text evidence="5">Component of the RIX1 complex.</text>
</comment>
<dbReference type="InterPro" id="IPR016024">
    <property type="entry name" value="ARM-type_fold"/>
</dbReference>
<dbReference type="EMBL" id="KN846982">
    <property type="protein sequence ID" value="KIW97038.1"/>
    <property type="molecule type" value="Genomic_DNA"/>
</dbReference>
<dbReference type="Proteomes" id="UP000053789">
    <property type="component" value="Unassembled WGS sequence"/>
</dbReference>
<organism evidence="7 8">
    <name type="scientific">Cladophialophora bantiana (strain ATCC 10958 / CBS 173.52 / CDC B-1940 / NIH 8579)</name>
    <name type="common">Xylohypha bantiana</name>
    <dbReference type="NCBI Taxonomy" id="1442370"/>
    <lineage>
        <taxon>Eukaryota</taxon>
        <taxon>Fungi</taxon>
        <taxon>Dikarya</taxon>
        <taxon>Ascomycota</taxon>
        <taxon>Pezizomycotina</taxon>
        <taxon>Eurotiomycetes</taxon>
        <taxon>Chaetothyriomycetidae</taxon>
        <taxon>Chaetothyriales</taxon>
        <taxon>Herpotrichiellaceae</taxon>
        <taxon>Cladophialophora</taxon>
    </lineage>
</organism>
<dbReference type="HOGENOM" id="CLU_050252_2_0_1"/>
<keyword evidence="8" id="KW-1185">Reference proteome</keyword>
<name>A0A0D2HUJ0_CLAB1</name>
<evidence type="ECO:0000313" key="8">
    <source>
        <dbReference type="Proteomes" id="UP000053789"/>
    </source>
</evidence>
<dbReference type="GO" id="GO:0005634">
    <property type="term" value="C:nucleus"/>
    <property type="evidence" value="ECO:0007669"/>
    <property type="project" value="UniProtKB-SubCell"/>
</dbReference>
<feature type="domain" description="Pre-rRNA-processing protein Ipi1 N-terminal" evidence="6">
    <location>
        <begin position="149"/>
        <end position="245"/>
    </location>
</feature>
<protein>
    <recommendedName>
        <fullName evidence="5">Pre-rRNA-processing protein</fullName>
    </recommendedName>
</protein>
<dbReference type="OrthoDB" id="361362at2759"/>
<evidence type="ECO:0000256" key="2">
    <source>
        <dbReference type="ARBA" id="ARBA00004123"/>
    </source>
</evidence>
<keyword evidence="4 5" id="KW-0539">Nucleus</keyword>
<evidence type="ECO:0000256" key="3">
    <source>
        <dbReference type="ARBA" id="ARBA00006427"/>
    </source>
</evidence>
<dbReference type="GO" id="GO:0120330">
    <property type="term" value="C:rixosome complex"/>
    <property type="evidence" value="ECO:0007669"/>
    <property type="project" value="UniProtKB-UniRule"/>
</dbReference>
<gene>
    <name evidence="7" type="ORF">Z519_02430</name>
</gene>
<evidence type="ECO:0000313" key="7">
    <source>
        <dbReference type="EMBL" id="KIW97038.1"/>
    </source>
</evidence>
<keyword evidence="5" id="KW-0690">Ribosome biogenesis</keyword>
<dbReference type="InterPro" id="IPR024679">
    <property type="entry name" value="Ipi1_N"/>
</dbReference>
<accession>A0A0D2HUJ0</accession>
<dbReference type="PANTHER" id="PTHR16056">
    <property type="entry name" value="REGULATOR OF MICROTUBULE DYNAMICS PROTEIN"/>
    <property type="match status" value="1"/>
</dbReference>
<keyword evidence="5" id="KW-0698">rRNA processing</keyword>
<dbReference type="PANTHER" id="PTHR16056:SF2">
    <property type="entry name" value="TESTIS-EXPRESSED PROTEIN 10"/>
    <property type="match status" value="1"/>
</dbReference>
<evidence type="ECO:0000256" key="5">
    <source>
        <dbReference type="RuleBase" id="RU368021"/>
    </source>
</evidence>
<sequence>MGSSARKKREKTKDFQVRFSLPSRLIANKLMNWPQKQKLKVGKAKPKAENHTNTSFRSQAIVLNQQLDIKAPSQSAVFLHQISLLNSRSDSQRRDALASLTTYVASSLPASGLPVPTSSLLSSICPLMLDGSAGVRNQLLKLFRALPCEDVRDHVNKALPYLRAAMTHLSRDIRLSSLDFVSFMIKAAGPELISCPGGWHQTLECFTTVLGWRLNDASRWSASKASFAGDPKSTARIIQVLAEFLHAGLVTDERSPSRTSAMLAGFPLWEVETLLVPGKSNAYAYLNLFGPQPEDENQILDDQQDRLQDFARNFQAPILAGIDAARKEGGELGRASGLLVKILERAKSS</sequence>
<dbReference type="VEuPathDB" id="FungiDB:Z519_02430"/>